<name>W1N8D0_9GAMM</name>
<evidence type="ECO:0000313" key="3">
    <source>
        <dbReference type="Proteomes" id="UP000019113"/>
    </source>
</evidence>
<dbReference type="PATRIC" id="fig|1178482.3.peg.1876"/>
<dbReference type="Gene3D" id="3.20.20.140">
    <property type="entry name" value="Metal-dependent hydrolases"/>
    <property type="match status" value="1"/>
</dbReference>
<dbReference type="PANTHER" id="PTHR22642:SF2">
    <property type="entry name" value="PROTEIN LONG AFTER FAR-RED 3"/>
    <property type="match status" value="1"/>
</dbReference>
<proteinExistence type="predicted"/>
<dbReference type="KEGG" id="hhu:AR456_13570"/>
<reference evidence="2 3" key="1">
    <citation type="submission" date="2013-08" db="EMBL/GenBank/DDBJ databases">
        <title>draft genome of Halomonas huanghegensis, strain BJGMM-B45T.</title>
        <authorList>
            <person name="Miao C."/>
            <person name="Wan Y."/>
            <person name="Jin W."/>
        </authorList>
    </citation>
    <scope>NUCLEOTIDE SEQUENCE [LARGE SCALE GENOMIC DNA]</scope>
    <source>
        <strain evidence="2 3">BJGMM-B45</strain>
    </source>
</reference>
<dbReference type="InterPro" id="IPR033932">
    <property type="entry name" value="YtcJ-like"/>
</dbReference>
<dbReference type="OrthoDB" id="9031471at2"/>
<dbReference type="InterPro" id="IPR032466">
    <property type="entry name" value="Metal_Hydrolase"/>
</dbReference>
<gene>
    <name evidence="2" type="ORF">BJB45_13585</name>
</gene>
<dbReference type="Proteomes" id="UP000019113">
    <property type="component" value="Unassembled WGS sequence"/>
</dbReference>
<dbReference type="Pfam" id="PF07969">
    <property type="entry name" value="Amidohydro_3"/>
    <property type="match status" value="1"/>
</dbReference>
<sequence length="547" mass="60061">MTITIYSARRILTMNPSQPEATHIAVDGERVLAVGDADTMPHGEDCVWDERFADKVIMPGFVEGHSHALEGAMWDHLYLGYFARNDAEGREWSGLKSVAEVQARLREHAATLPPGEPLIAWGFDPVYFEDEDGGSLRLTRNELDEAVADRPLVVMHASFHAMTVNSVMLERSGILDGPSVEGIICDEQGLPNGELKEMAAMFVVFDALGRNLFNDVGSPHVLRRYGAIAAAVGVTTITDLYNPMTDDAIESMVDVTSSPDYPVRLVPAMGVLSWSAEEGIERLQAARSRNHERLHFGLAKLMTDGSIQGYTARLKWPLYHDGHDNGLWNAAPEVLTDLVQAYHQAGLQLHIHTNGDEAVELMLDAIDQALTLWPRADHRHTLQHCQVIDHAQLRRSAKLGVCLNMFANHIYYWGDIHYQRTLGPSRCQRLEPLASARRLGIPLAIHSDAPVTPLGPLFTAWCAVNRRTASGRQLGEHEAVSVSEALEMITLGAAYTLGLDDRVGSLDVGKFADMAILDDDPLQIDPAELCNVGVHATMLGGRCHGCG</sequence>
<dbReference type="STRING" id="1178482.AR456_13570"/>
<dbReference type="SUPFAM" id="SSF51556">
    <property type="entry name" value="Metallo-dependent hydrolases"/>
    <property type="match status" value="1"/>
</dbReference>
<dbReference type="GO" id="GO:0016810">
    <property type="term" value="F:hydrolase activity, acting on carbon-nitrogen (but not peptide) bonds"/>
    <property type="evidence" value="ECO:0007669"/>
    <property type="project" value="InterPro"/>
</dbReference>
<dbReference type="EMBL" id="AVBC01000025">
    <property type="protein sequence ID" value="ERL51446.1"/>
    <property type="molecule type" value="Genomic_DNA"/>
</dbReference>
<evidence type="ECO:0000313" key="2">
    <source>
        <dbReference type="EMBL" id="ERL51446.1"/>
    </source>
</evidence>
<dbReference type="Gene3D" id="3.10.310.70">
    <property type="match status" value="1"/>
</dbReference>
<accession>W1N8D0</accession>
<dbReference type="CDD" id="cd01300">
    <property type="entry name" value="YtcJ_like"/>
    <property type="match status" value="1"/>
</dbReference>
<dbReference type="InterPro" id="IPR013108">
    <property type="entry name" value="Amidohydro_3"/>
</dbReference>
<dbReference type="Gene3D" id="2.30.40.10">
    <property type="entry name" value="Urease, subunit C, domain 1"/>
    <property type="match status" value="1"/>
</dbReference>
<comment type="caution">
    <text evidence="2">The sequence shown here is derived from an EMBL/GenBank/DDBJ whole genome shotgun (WGS) entry which is preliminary data.</text>
</comment>
<dbReference type="PANTHER" id="PTHR22642">
    <property type="entry name" value="IMIDAZOLONEPROPIONASE"/>
    <property type="match status" value="1"/>
</dbReference>
<dbReference type="eggNOG" id="COG1574">
    <property type="taxonomic scope" value="Bacteria"/>
</dbReference>
<organism evidence="2 3">
    <name type="scientific">Halomonas huangheensis</name>
    <dbReference type="NCBI Taxonomy" id="1178482"/>
    <lineage>
        <taxon>Bacteria</taxon>
        <taxon>Pseudomonadati</taxon>
        <taxon>Pseudomonadota</taxon>
        <taxon>Gammaproteobacteria</taxon>
        <taxon>Oceanospirillales</taxon>
        <taxon>Halomonadaceae</taxon>
        <taxon>Halomonas</taxon>
    </lineage>
</organism>
<keyword evidence="3" id="KW-1185">Reference proteome</keyword>
<protein>
    <recommendedName>
        <fullName evidence="1">Amidohydrolase 3 domain-containing protein</fullName>
    </recommendedName>
</protein>
<dbReference type="SUPFAM" id="SSF51338">
    <property type="entry name" value="Composite domain of metallo-dependent hydrolases"/>
    <property type="match status" value="1"/>
</dbReference>
<dbReference type="RefSeq" id="WP_021818832.1">
    <property type="nucleotide sequence ID" value="NZ_AVBC01000025.1"/>
</dbReference>
<feature type="domain" description="Amidohydrolase 3" evidence="1">
    <location>
        <begin position="54"/>
        <end position="543"/>
    </location>
</feature>
<evidence type="ECO:0000259" key="1">
    <source>
        <dbReference type="Pfam" id="PF07969"/>
    </source>
</evidence>
<dbReference type="InterPro" id="IPR011059">
    <property type="entry name" value="Metal-dep_hydrolase_composite"/>
</dbReference>
<dbReference type="AlphaFoldDB" id="W1N8D0"/>